<evidence type="ECO:0000256" key="1">
    <source>
        <dbReference type="ARBA" id="ARBA00010228"/>
    </source>
</evidence>
<reference evidence="5" key="1">
    <citation type="submission" date="2022-04" db="EMBL/GenBank/DDBJ databases">
        <title>A functionally conserved STORR gene fusion in Papaver species that diverged 16.8 million years ago.</title>
        <authorList>
            <person name="Catania T."/>
        </authorList>
    </citation>
    <scope>NUCLEOTIDE SEQUENCE</scope>
    <source>
        <strain evidence="5">S-188037</strain>
    </source>
</reference>
<dbReference type="GO" id="GO:0003735">
    <property type="term" value="F:structural constituent of ribosome"/>
    <property type="evidence" value="ECO:0007669"/>
    <property type="project" value="InterPro"/>
</dbReference>
<evidence type="ECO:0000256" key="3">
    <source>
        <dbReference type="ARBA" id="ARBA00023274"/>
    </source>
</evidence>
<dbReference type="Proteomes" id="UP001202328">
    <property type="component" value="Unassembled WGS sequence"/>
</dbReference>
<dbReference type="PANTHER" id="PTHR10442">
    <property type="entry name" value="40S RIBOSOMAL PROTEIN S21"/>
    <property type="match status" value="1"/>
</dbReference>
<dbReference type="GO" id="GO:1990904">
    <property type="term" value="C:ribonucleoprotein complex"/>
    <property type="evidence" value="ECO:0007669"/>
    <property type="project" value="UniProtKB-KW"/>
</dbReference>
<dbReference type="GO" id="GO:0005840">
    <property type="term" value="C:ribosome"/>
    <property type="evidence" value="ECO:0007669"/>
    <property type="project" value="UniProtKB-KW"/>
</dbReference>
<accession>A0AAD4TJ07</accession>
<dbReference type="AlphaFoldDB" id="A0AAD4TJ07"/>
<evidence type="ECO:0000313" key="5">
    <source>
        <dbReference type="EMBL" id="KAI3963699.1"/>
    </source>
</evidence>
<feature type="transmembrane region" description="Helical" evidence="4">
    <location>
        <begin position="12"/>
        <end position="31"/>
    </location>
</feature>
<keyword evidence="6" id="KW-1185">Reference proteome</keyword>
<keyword evidence="4" id="KW-1133">Transmembrane helix</keyword>
<keyword evidence="4" id="KW-0472">Membrane</keyword>
<keyword evidence="2" id="KW-0689">Ribosomal protein</keyword>
<dbReference type="InterPro" id="IPR038579">
    <property type="entry name" value="Ribosomal_eS21_sf"/>
</dbReference>
<name>A0AAD4TJ07_9MAGN</name>
<dbReference type="InterPro" id="IPR001931">
    <property type="entry name" value="Ribosomal_eS21"/>
</dbReference>
<sequence>MWILRMNLGHRYNMTSLLANTVLLKFFWIMVPIMLRSYIQKAVSPFSETVKRDKICSPTNRIITAKDHASVQLYTCHIVESGIYTGQVCTFALSGFLRAQV</sequence>
<evidence type="ECO:0000313" key="6">
    <source>
        <dbReference type="Proteomes" id="UP001202328"/>
    </source>
</evidence>
<protein>
    <submittedName>
        <fullName evidence="5">Uncharacterized protein</fullName>
    </submittedName>
</protein>
<organism evidence="5 6">
    <name type="scientific">Papaver atlanticum</name>
    <dbReference type="NCBI Taxonomy" id="357466"/>
    <lineage>
        <taxon>Eukaryota</taxon>
        <taxon>Viridiplantae</taxon>
        <taxon>Streptophyta</taxon>
        <taxon>Embryophyta</taxon>
        <taxon>Tracheophyta</taxon>
        <taxon>Spermatophyta</taxon>
        <taxon>Magnoliopsida</taxon>
        <taxon>Ranunculales</taxon>
        <taxon>Papaveraceae</taxon>
        <taxon>Papaveroideae</taxon>
        <taxon>Papaver</taxon>
    </lineage>
</organism>
<dbReference type="EMBL" id="JAJJMB010000025">
    <property type="protein sequence ID" value="KAI3963699.1"/>
    <property type="molecule type" value="Genomic_DNA"/>
</dbReference>
<evidence type="ECO:0000256" key="4">
    <source>
        <dbReference type="SAM" id="Phobius"/>
    </source>
</evidence>
<proteinExistence type="inferred from homology"/>
<keyword evidence="3" id="KW-0687">Ribonucleoprotein</keyword>
<dbReference type="GO" id="GO:0006412">
    <property type="term" value="P:translation"/>
    <property type="evidence" value="ECO:0007669"/>
    <property type="project" value="InterPro"/>
</dbReference>
<dbReference type="Gene3D" id="3.30.1230.20">
    <property type="match status" value="1"/>
</dbReference>
<keyword evidence="4" id="KW-0812">Transmembrane</keyword>
<evidence type="ECO:0000256" key="2">
    <source>
        <dbReference type="ARBA" id="ARBA00022980"/>
    </source>
</evidence>
<dbReference type="Pfam" id="PF01249">
    <property type="entry name" value="Ribosomal_S21e"/>
    <property type="match status" value="1"/>
</dbReference>
<comment type="caution">
    <text evidence="5">The sequence shown here is derived from an EMBL/GenBank/DDBJ whole genome shotgun (WGS) entry which is preliminary data.</text>
</comment>
<gene>
    <name evidence="5" type="ORF">MKW98_021939</name>
</gene>
<comment type="similarity">
    <text evidence="1">Belongs to the eukaryotic ribosomal protein eS21 family.</text>
</comment>